<dbReference type="InterPro" id="IPR029301">
    <property type="entry name" value="SPACA7"/>
</dbReference>
<dbReference type="GO" id="GO:0007155">
    <property type="term" value="P:cell adhesion"/>
    <property type="evidence" value="ECO:0007669"/>
    <property type="project" value="Ensembl"/>
</dbReference>
<feature type="signal peptide" evidence="2">
    <location>
        <begin position="1"/>
        <end position="24"/>
    </location>
</feature>
<dbReference type="GeneTree" id="ENSGT00390000018090"/>
<name>A0A8C6GRZ6_MUSSI</name>
<protein>
    <submittedName>
        <fullName evidence="3">Sperm acrosome associated 7</fullName>
    </submittedName>
</protein>
<dbReference type="GO" id="GO:0007338">
    <property type="term" value="P:single fertilization"/>
    <property type="evidence" value="ECO:0007669"/>
    <property type="project" value="Ensembl"/>
</dbReference>
<proteinExistence type="predicted"/>
<dbReference type="Proteomes" id="UP000694415">
    <property type="component" value="Unplaced"/>
</dbReference>
<accession>A0A8C6GRZ6</accession>
<keyword evidence="2" id="KW-0732">Signal</keyword>
<feature type="compositionally biased region" description="Basic and acidic residues" evidence="1">
    <location>
        <begin position="112"/>
        <end position="150"/>
    </location>
</feature>
<dbReference type="GO" id="GO:0001669">
    <property type="term" value="C:acrosomal vesicle"/>
    <property type="evidence" value="ECO:0007669"/>
    <property type="project" value="Ensembl"/>
</dbReference>
<keyword evidence="4" id="KW-1185">Reference proteome</keyword>
<evidence type="ECO:0000256" key="2">
    <source>
        <dbReference type="SAM" id="SignalP"/>
    </source>
</evidence>
<dbReference type="Ensembl" id="ENSMSIT00000012990.1">
    <property type="protein sequence ID" value="ENSMSIP00000010259.1"/>
    <property type="gene ID" value="ENSMSIG00000008969.1"/>
</dbReference>
<evidence type="ECO:0000313" key="3">
    <source>
        <dbReference type="Ensembl" id="ENSMSIP00000010259.1"/>
    </source>
</evidence>
<reference evidence="3" key="1">
    <citation type="submission" date="2025-08" db="UniProtKB">
        <authorList>
            <consortium name="Ensembl"/>
        </authorList>
    </citation>
    <scope>IDENTIFICATION</scope>
</reference>
<dbReference type="AlphaFoldDB" id="A0A8C6GRZ6"/>
<reference evidence="3" key="2">
    <citation type="submission" date="2025-09" db="UniProtKB">
        <authorList>
            <consortium name="Ensembl"/>
        </authorList>
    </citation>
    <scope>IDENTIFICATION</scope>
</reference>
<feature type="region of interest" description="Disordered" evidence="1">
    <location>
        <begin position="61"/>
        <end position="80"/>
    </location>
</feature>
<sequence length="200" mass="22115">MAANRGARTFLSVFLLCCWQGAELQPIKTTSGPITEGSLNSTTENIPEALDEILAQEILEPKTSAVSETSPRPRSSIPTTVQTKEINAGIDENYQEEAFENYHEVLENIEHLPTKEESGKNDRSTVANLHDHSSQTKHEPPSSPEGKESSNDDVYGKLSVLDKILENIGQSEGSLELTGKWPLISRSLARLRWRKNATCN</sequence>
<feature type="compositionally biased region" description="Polar residues" evidence="1">
    <location>
        <begin position="64"/>
        <end position="80"/>
    </location>
</feature>
<feature type="chain" id="PRO_5034117464" evidence="2">
    <location>
        <begin position="25"/>
        <end position="200"/>
    </location>
</feature>
<evidence type="ECO:0000256" key="1">
    <source>
        <dbReference type="SAM" id="MobiDB-lite"/>
    </source>
</evidence>
<dbReference type="GO" id="GO:0007162">
    <property type="term" value="P:negative regulation of cell adhesion"/>
    <property type="evidence" value="ECO:0007669"/>
    <property type="project" value="Ensembl"/>
</dbReference>
<evidence type="ECO:0000313" key="4">
    <source>
        <dbReference type="Proteomes" id="UP000694415"/>
    </source>
</evidence>
<feature type="region of interest" description="Disordered" evidence="1">
    <location>
        <begin position="112"/>
        <end position="153"/>
    </location>
</feature>
<organism evidence="3 4">
    <name type="scientific">Mus spicilegus</name>
    <name type="common">Mound-building mouse</name>
    <dbReference type="NCBI Taxonomy" id="10103"/>
    <lineage>
        <taxon>Eukaryota</taxon>
        <taxon>Metazoa</taxon>
        <taxon>Chordata</taxon>
        <taxon>Craniata</taxon>
        <taxon>Vertebrata</taxon>
        <taxon>Euteleostomi</taxon>
        <taxon>Mammalia</taxon>
        <taxon>Eutheria</taxon>
        <taxon>Euarchontoglires</taxon>
        <taxon>Glires</taxon>
        <taxon>Rodentia</taxon>
        <taxon>Myomorpha</taxon>
        <taxon>Muroidea</taxon>
        <taxon>Muridae</taxon>
        <taxon>Murinae</taxon>
        <taxon>Mus</taxon>
        <taxon>Mus</taxon>
    </lineage>
</organism>
<dbReference type="Pfam" id="PF15307">
    <property type="entry name" value="SPACA7"/>
    <property type="match status" value="1"/>
</dbReference>